<comment type="caution">
    <text evidence="2">The sequence shown here is derived from an EMBL/GenBank/DDBJ whole genome shotgun (WGS) entry which is preliminary data.</text>
</comment>
<keyword evidence="3" id="KW-1185">Reference proteome</keyword>
<dbReference type="SUPFAM" id="SSF56112">
    <property type="entry name" value="Protein kinase-like (PK-like)"/>
    <property type="match status" value="1"/>
</dbReference>
<dbReference type="Gene3D" id="3.90.1200.10">
    <property type="match status" value="1"/>
</dbReference>
<feature type="domain" description="Aminoglycoside phosphotransferase" evidence="1">
    <location>
        <begin position="70"/>
        <end position="150"/>
    </location>
</feature>
<dbReference type="Pfam" id="PF01636">
    <property type="entry name" value="APH"/>
    <property type="match status" value="1"/>
</dbReference>
<reference evidence="2" key="1">
    <citation type="journal article" date="2020" name="BMC Genomics">
        <title>Correction to: Identification and distribution of gene clusters required for synthesis of sphingolipid metabolism inhibitors in diverse species of the filamentous fungus Fusarium.</title>
        <authorList>
            <person name="Kim H.S."/>
            <person name="Lohmar J.M."/>
            <person name="Busman M."/>
            <person name="Brown D.W."/>
            <person name="Naumann T.A."/>
            <person name="Divon H.H."/>
            <person name="Lysoe E."/>
            <person name="Uhlig S."/>
            <person name="Proctor R.H."/>
        </authorList>
    </citation>
    <scope>NUCLEOTIDE SEQUENCE</scope>
    <source>
        <strain evidence="2">NRRL 22465</strain>
    </source>
</reference>
<dbReference type="OrthoDB" id="5412996at2759"/>
<dbReference type="InterPro" id="IPR011009">
    <property type="entry name" value="Kinase-like_dom_sf"/>
</dbReference>
<sequence>MQIAGFMLELSRIGAISQDAMSKWAVTGRPLTYNMNELVTLGGYPADQFALMTSFDRVSDFFLRAQSFQTHLEAQRNIAGDNEDLAWEQFIAHRCFAELVPTHIQGNDRPFRLFYNDLRPINMLVNPETLQITAVLDLEFTNAMPAQFDAYRKERESDERFDK</sequence>
<proteinExistence type="predicted"/>
<name>A0A8H4UTA0_9HYPO</name>
<organism evidence="2 3">
    <name type="scientific">Fusarium zealandicum</name>
    <dbReference type="NCBI Taxonomy" id="1053134"/>
    <lineage>
        <taxon>Eukaryota</taxon>
        <taxon>Fungi</taxon>
        <taxon>Dikarya</taxon>
        <taxon>Ascomycota</taxon>
        <taxon>Pezizomycotina</taxon>
        <taxon>Sordariomycetes</taxon>
        <taxon>Hypocreomycetidae</taxon>
        <taxon>Hypocreales</taxon>
        <taxon>Nectriaceae</taxon>
        <taxon>Fusarium</taxon>
        <taxon>Fusarium staphyleae species complex</taxon>
    </lineage>
</organism>
<reference evidence="2" key="2">
    <citation type="submission" date="2020-05" db="EMBL/GenBank/DDBJ databases">
        <authorList>
            <person name="Kim H.-S."/>
            <person name="Proctor R.H."/>
            <person name="Brown D.W."/>
        </authorList>
    </citation>
    <scope>NUCLEOTIDE SEQUENCE</scope>
    <source>
        <strain evidence="2">NRRL 22465</strain>
    </source>
</reference>
<dbReference type="Proteomes" id="UP000635477">
    <property type="component" value="Unassembled WGS sequence"/>
</dbReference>
<evidence type="ECO:0000259" key="1">
    <source>
        <dbReference type="Pfam" id="PF01636"/>
    </source>
</evidence>
<dbReference type="AlphaFoldDB" id="A0A8H4UTA0"/>
<accession>A0A8H4UTA0</accession>
<protein>
    <recommendedName>
        <fullName evidence="1">Aminoglycoside phosphotransferase domain-containing protein</fullName>
    </recommendedName>
</protein>
<dbReference type="InterPro" id="IPR002575">
    <property type="entry name" value="Aminoglycoside_PTrfase"/>
</dbReference>
<evidence type="ECO:0000313" key="2">
    <source>
        <dbReference type="EMBL" id="KAF4983410.1"/>
    </source>
</evidence>
<evidence type="ECO:0000313" key="3">
    <source>
        <dbReference type="Proteomes" id="UP000635477"/>
    </source>
</evidence>
<gene>
    <name evidence="2" type="ORF">FZEAL_1139</name>
</gene>
<dbReference type="EMBL" id="JABEYC010000065">
    <property type="protein sequence ID" value="KAF4983410.1"/>
    <property type="molecule type" value="Genomic_DNA"/>
</dbReference>